<organism evidence="5 6">
    <name type="scientific">Zingiber officinale</name>
    <name type="common">Ginger</name>
    <name type="synonym">Amomum zingiber</name>
    <dbReference type="NCBI Taxonomy" id="94328"/>
    <lineage>
        <taxon>Eukaryota</taxon>
        <taxon>Viridiplantae</taxon>
        <taxon>Streptophyta</taxon>
        <taxon>Embryophyta</taxon>
        <taxon>Tracheophyta</taxon>
        <taxon>Spermatophyta</taxon>
        <taxon>Magnoliopsida</taxon>
        <taxon>Liliopsida</taxon>
        <taxon>Zingiberales</taxon>
        <taxon>Zingiberaceae</taxon>
        <taxon>Zingiber</taxon>
    </lineage>
</organism>
<comment type="caution">
    <text evidence="5">The sequence shown here is derived from an EMBL/GenBank/DDBJ whole genome shotgun (WGS) entry which is preliminary data.</text>
</comment>
<dbReference type="InterPro" id="IPR051650">
    <property type="entry name" value="SL_signaling_regulator"/>
</dbReference>
<protein>
    <recommendedName>
        <fullName evidence="4">Clp R domain-containing protein</fullName>
    </recommendedName>
</protein>
<keyword evidence="2 3" id="KW-0677">Repeat</keyword>
<dbReference type="PROSITE" id="PS51903">
    <property type="entry name" value="CLP_R"/>
    <property type="match status" value="1"/>
</dbReference>
<dbReference type="EMBL" id="JACMSC010000010">
    <property type="protein sequence ID" value="KAG6504809.1"/>
    <property type="molecule type" value="Genomic_DNA"/>
</dbReference>
<comment type="similarity">
    <text evidence="1">Belongs to the ClpA/ClpB family.</text>
</comment>
<keyword evidence="6" id="KW-1185">Reference proteome</keyword>
<accession>A0A8J5GJ79</accession>
<evidence type="ECO:0000313" key="6">
    <source>
        <dbReference type="Proteomes" id="UP000734854"/>
    </source>
</evidence>
<reference evidence="5 6" key="1">
    <citation type="submission" date="2020-08" db="EMBL/GenBank/DDBJ databases">
        <title>Plant Genome Project.</title>
        <authorList>
            <person name="Zhang R.-G."/>
        </authorList>
    </citation>
    <scope>NUCLEOTIDE SEQUENCE [LARGE SCALE GENOMIC DNA]</scope>
    <source>
        <tissue evidence="5">Rhizome</tissue>
    </source>
</reference>
<evidence type="ECO:0000256" key="2">
    <source>
        <dbReference type="ARBA" id="ARBA00022737"/>
    </source>
</evidence>
<dbReference type="InterPro" id="IPR004176">
    <property type="entry name" value="Clp_R_N"/>
</dbReference>
<evidence type="ECO:0000256" key="1">
    <source>
        <dbReference type="ARBA" id="ARBA00008675"/>
    </source>
</evidence>
<evidence type="ECO:0000313" key="5">
    <source>
        <dbReference type="EMBL" id="KAG6504809.1"/>
    </source>
</evidence>
<dbReference type="PANTHER" id="PTHR43572:SF3">
    <property type="entry name" value="PROTEIN SMAX1-LIKE 5"/>
    <property type="match status" value="1"/>
</dbReference>
<dbReference type="AlphaFoldDB" id="A0A8J5GJ79"/>
<proteinExistence type="inferred from homology"/>
<evidence type="ECO:0000259" key="4">
    <source>
        <dbReference type="PROSITE" id="PS51903"/>
    </source>
</evidence>
<dbReference type="OrthoDB" id="1872342at2759"/>
<gene>
    <name evidence="5" type="ORF">ZIOFF_037157</name>
</gene>
<evidence type="ECO:0000256" key="3">
    <source>
        <dbReference type="PROSITE-ProRule" id="PRU01251"/>
    </source>
</evidence>
<dbReference type="InterPro" id="IPR058680">
    <property type="entry name" value="NBD_SMAX1-like"/>
</dbReference>
<dbReference type="Pfam" id="PF23569">
    <property type="entry name" value="NBD_SMAX1"/>
    <property type="match status" value="1"/>
</dbReference>
<feature type="domain" description="Clp R" evidence="4">
    <location>
        <begin position="52"/>
        <end position="231"/>
    </location>
</feature>
<dbReference type="Proteomes" id="UP000734854">
    <property type="component" value="Unassembled WGS sequence"/>
</dbReference>
<sequence>MLCIKLGHHYTSPTITTLCSHTNSPPSQYNSTRRPIEQQQELVFMRTGVCAVHQALTAEVASVLKHSLDLATRRGHAQVTPLHVAATLISSSSASSNLLRRACLKSQPHRPAFHHPLHCRALELCFNVALNRLPTATSPSSGTLLPSPSSLSNSLIAAIKRAQANQRRGCIELEQQQQQQQQLQQPVLTIKVGMEQLMLSILDDPSVSRVMKEAGFSSRCVKSHLEEEASALSQSSLFLLDTAKDFINRDFKPSLSEDLRVVIEVMLRQQGRRTNTLVVGDSGSLLEGLVAELMRRLGRSEIPAELRHASFINLQFSCSHLRLMHEDDVDAKVSDLRRTINSLASHRNGIIIYAGDLRWAVDEEARDGGELSFNPVEHMIAEMGKLLSEFNSSTENRVWLLATASYSTYRKCQIRQPSLDTLWALQAVVVPSGWLGLGLQASSGIDTRLSNFGQFPIELLESRILSSKEEENLICCDECKLNLEKEASVFRSETPCWLQVNSEGNHKEALQELRRKWNKLCESLHSKNSHLCSPFFNQSVTHKSYTRSLSHTWWPSKDFVKPHSVSISTPIYKLNKRSPTMNSSEASFNSLTMSTNQQNQITVALSSPLFSDSATSKDQTRLLMADPTNLQHQLQEEIPWQSNNIPLIMEALHDCISGVKKVVSLLIQGSDHIAKRRLALVMARSIFGSTDRLIHIKQNDSCCETIMDAIRKAQKCIILVEDMDRMSDNFVKSFTDSLKGSLKATQGDEEASITNAIFILTTSQVTKFKNANNIKSVVMMKLCADDASSFSDSKRKIENDLGSRSKRLRKEEQVFDLNFEPYYDIEEVHAVPSDLTQETECISFHLPQELLKSTVQLTLNAGTGQHQEFKFNLLTKLDRAFKEVQHGKVRKGQLFVDQGVTEELMQASAFFLESFFAKWVREVFQVSLQTVQEGGSLRLSLEGKETDTEAFGFMASELPNRIKCGCK</sequence>
<name>A0A8J5GJ79_ZINOF</name>
<dbReference type="PANTHER" id="PTHR43572">
    <property type="entry name" value="CHAPERONE PROTEIN CLPD, CHLOROPLASTIC"/>
    <property type="match status" value="1"/>
</dbReference>